<sequence length="313" mass="33990">MSFDDGNVALLSGSVYFLVHRGVICRQSTYFSNLLSTVRPCSAGDLIDGRPALELEECSEDIALLLRAMYDGISSVLGGEDVFHVGYILLQLAHKYKIKRLQPEALDVLSEAWPSKLSHWDHRMKLVPATHSDDVRNRALPHPTAIINLARLASAPTLLPAAFYDLSRQPPSVSAAGFSDIEAGAFHRLSPADLVSLFQGRESASRFLSTFIVQVLEVRVPGSTCAAPQSCAQVFEHMAQEVVCDVGGVMCDPLRVMARILALPASDGEGPAMLMLCASCAEGLEEDVQGGREMLWDSLPSWFGVEDIMSWGA</sequence>
<dbReference type="EMBL" id="MU273606">
    <property type="protein sequence ID" value="KAI0030768.1"/>
    <property type="molecule type" value="Genomic_DNA"/>
</dbReference>
<evidence type="ECO:0000313" key="2">
    <source>
        <dbReference type="Proteomes" id="UP000814128"/>
    </source>
</evidence>
<proteinExistence type="predicted"/>
<name>A0ACB8QGT9_9AGAM</name>
<gene>
    <name evidence="1" type="ORF">K488DRAFT_53477</name>
</gene>
<accession>A0ACB8QGT9</accession>
<comment type="caution">
    <text evidence="1">The sequence shown here is derived from an EMBL/GenBank/DDBJ whole genome shotgun (WGS) entry which is preliminary data.</text>
</comment>
<dbReference type="Proteomes" id="UP000814128">
    <property type="component" value="Unassembled WGS sequence"/>
</dbReference>
<evidence type="ECO:0000313" key="1">
    <source>
        <dbReference type="EMBL" id="KAI0030768.1"/>
    </source>
</evidence>
<protein>
    <submittedName>
        <fullName evidence="1">Uncharacterized protein</fullName>
    </submittedName>
</protein>
<reference evidence="1" key="1">
    <citation type="submission" date="2021-02" db="EMBL/GenBank/DDBJ databases">
        <authorList>
            <consortium name="DOE Joint Genome Institute"/>
            <person name="Ahrendt S."/>
            <person name="Looney B.P."/>
            <person name="Miyauchi S."/>
            <person name="Morin E."/>
            <person name="Drula E."/>
            <person name="Courty P.E."/>
            <person name="Chicoki N."/>
            <person name="Fauchery L."/>
            <person name="Kohler A."/>
            <person name="Kuo A."/>
            <person name="Labutti K."/>
            <person name="Pangilinan J."/>
            <person name="Lipzen A."/>
            <person name="Riley R."/>
            <person name="Andreopoulos W."/>
            <person name="He G."/>
            <person name="Johnson J."/>
            <person name="Barry K.W."/>
            <person name="Grigoriev I.V."/>
            <person name="Nagy L."/>
            <person name="Hibbett D."/>
            <person name="Henrissat B."/>
            <person name="Matheny P.B."/>
            <person name="Labbe J."/>
            <person name="Martin F."/>
        </authorList>
    </citation>
    <scope>NUCLEOTIDE SEQUENCE</scope>
    <source>
        <strain evidence="1">EC-137</strain>
    </source>
</reference>
<reference evidence="1" key="2">
    <citation type="journal article" date="2022" name="New Phytol.">
        <title>Evolutionary transition to the ectomycorrhizal habit in the genomes of a hyperdiverse lineage of mushroom-forming fungi.</title>
        <authorList>
            <person name="Looney B."/>
            <person name="Miyauchi S."/>
            <person name="Morin E."/>
            <person name="Drula E."/>
            <person name="Courty P.E."/>
            <person name="Kohler A."/>
            <person name="Kuo A."/>
            <person name="LaButti K."/>
            <person name="Pangilinan J."/>
            <person name="Lipzen A."/>
            <person name="Riley R."/>
            <person name="Andreopoulos W."/>
            <person name="He G."/>
            <person name="Johnson J."/>
            <person name="Nolan M."/>
            <person name="Tritt A."/>
            <person name="Barry K.W."/>
            <person name="Grigoriev I.V."/>
            <person name="Nagy L.G."/>
            <person name="Hibbett D."/>
            <person name="Henrissat B."/>
            <person name="Matheny P.B."/>
            <person name="Labbe J."/>
            <person name="Martin F.M."/>
        </authorList>
    </citation>
    <scope>NUCLEOTIDE SEQUENCE</scope>
    <source>
        <strain evidence="1">EC-137</strain>
    </source>
</reference>
<organism evidence="1 2">
    <name type="scientific">Vararia minispora EC-137</name>
    <dbReference type="NCBI Taxonomy" id="1314806"/>
    <lineage>
        <taxon>Eukaryota</taxon>
        <taxon>Fungi</taxon>
        <taxon>Dikarya</taxon>
        <taxon>Basidiomycota</taxon>
        <taxon>Agaricomycotina</taxon>
        <taxon>Agaricomycetes</taxon>
        <taxon>Russulales</taxon>
        <taxon>Lachnocladiaceae</taxon>
        <taxon>Vararia</taxon>
    </lineage>
</organism>
<keyword evidence="2" id="KW-1185">Reference proteome</keyword>